<evidence type="ECO:0000313" key="2">
    <source>
        <dbReference type="Proteomes" id="UP001143910"/>
    </source>
</evidence>
<dbReference type="EMBL" id="JANJQO010000136">
    <property type="protein sequence ID" value="KAJ2981345.1"/>
    <property type="molecule type" value="Genomic_DNA"/>
</dbReference>
<reference evidence="1" key="1">
    <citation type="submission" date="2022-08" db="EMBL/GenBank/DDBJ databases">
        <title>Genome Sequence of Lecanicillium fungicola.</title>
        <authorList>
            <person name="Buettner E."/>
        </authorList>
    </citation>
    <scope>NUCLEOTIDE SEQUENCE</scope>
    <source>
        <strain evidence="1">Babe33</strain>
    </source>
</reference>
<evidence type="ECO:0000313" key="1">
    <source>
        <dbReference type="EMBL" id="KAJ2981345.1"/>
    </source>
</evidence>
<gene>
    <name evidence="1" type="ORF">NQ176_g2084</name>
</gene>
<sequence length="137" mass="14428">MYATKNAKLAAAVFALATGAHADMSCNEAGDNIGAFNIADAEALYNSIQTNNIHPSPGTEFLLEAGNQQNFYEGGAKVCVMNPWLFENTHISLGDVGYATNYMINACGAYGGHFLIQGDSGLNIDVYLQPLSGSCAP</sequence>
<keyword evidence="2" id="KW-1185">Reference proteome</keyword>
<dbReference type="Proteomes" id="UP001143910">
    <property type="component" value="Unassembled WGS sequence"/>
</dbReference>
<accession>A0ACC1NPZ9</accession>
<protein>
    <submittedName>
        <fullName evidence="1">Uncharacterized protein</fullName>
    </submittedName>
</protein>
<proteinExistence type="predicted"/>
<name>A0ACC1NPZ9_9HYPO</name>
<comment type="caution">
    <text evidence="1">The sequence shown here is derived from an EMBL/GenBank/DDBJ whole genome shotgun (WGS) entry which is preliminary data.</text>
</comment>
<organism evidence="1 2">
    <name type="scientific">Zarea fungicola</name>
    <dbReference type="NCBI Taxonomy" id="93591"/>
    <lineage>
        <taxon>Eukaryota</taxon>
        <taxon>Fungi</taxon>
        <taxon>Dikarya</taxon>
        <taxon>Ascomycota</taxon>
        <taxon>Pezizomycotina</taxon>
        <taxon>Sordariomycetes</taxon>
        <taxon>Hypocreomycetidae</taxon>
        <taxon>Hypocreales</taxon>
        <taxon>Cordycipitaceae</taxon>
        <taxon>Zarea</taxon>
    </lineage>
</organism>